<evidence type="ECO:0000313" key="4">
    <source>
        <dbReference type="Proteomes" id="UP000772434"/>
    </source>
</evidence>
<accession>A0A9P5U384</accession>
<evidence type="ECO:0000256" key="1">
    <source>
        <dbReference type="SAM" id="MobiDB-lite"/>
    </source>
</evidence>
<reference evidence="3" key="1">
    <citation type="submission" date="2020-11" db="EMBL/GenBank/DDBJ databases">
        <authorList>
            <consortium name="DOE Joint Genome Institute"/>
            <person name="Ahrendt S."/>
            <person name="Riley R."/>
            <person name="Andreopoulos W."/>
            <person name="Labutti K."/>
            <person name="Pangilinan J."/>
            <person name="Ruiz-Duenas F.J."/>
            <person name="Barrasa J.M."/>
            <person name="Sanchez-Garcia M."/>
            <person name="Camarero S."/>
            <person name="Miyauchi S."/>
            <person name="Serrano A."/>
            <person name="Linde D."/>
            <person name="Babiker R."/>
            <person name="Drula E."/>
            <person name="Ayuso-Fernandez I."/>
            <person name="Pacheco R."/>
            <person name="Padilla G."/>
            <person name="Ferreira P."/>
            <person name="Barriuso J."/>
            <person name="Kellner H."/>
            <person name="Castanera R."/>
            <person name="Alfaro M."/>
            <person name="Ramirez L."/>
            <person name="Pisabarro A.G."/>
            <person name="Kuo A."/>
            <person name="Tritt A."/>
            <person name="Lipzen A."/>
            <person name="He G."/>
            <person name="Yan M."/>
            <person name="Ng V."/>
            <person name="Cullen D."/>
            <person name="Martin F."/>
            <person name="Rosso M.-N."/>
            <person name="Henrissat B."/>
            <person name="Hibbett D."/>
            <person name="Martinez A.T."/>
            <person name="Grigoriev I.V."/>
        </authorList>
    </citation>
    <scope>NUCLEOTIDE SEQUENCE</scope>
    <source>
        <strain evidence="3">AH 40177</strain>
    </source>
</reference>
<dbReference type="EMBL" id="JADNRY010000146">
    <property type="protein sequence ID" value="KAF9063438.1"/>
    <property type="molecule type" value="Genomic_DNA"/>
</dbReference>
<evidence type="ECO:0000313" key="3">
    <source>
        <dbReference type="EMBL" id="KAF9063438.1"/>
    </source>
</evidence>
<sequence length="207" mass="22023">MTLTTVISSKQTVSTSSHSSISGGSHAGTSSSLTTTSTKISAMDSMTPKNALSTGAIVGTATGLLFVLAASVTIFIFVHRRRHQTVRANLSRVSPLLTDDVAHTKSGGANITPNGTINPQEKSRYIHHPSVSQTEPRSEIRQSSFIPGLDPLVLVSAQGDGDRDPDNRRVTVETNIIERMAEHIHYLESQLAGDGFSEAPPPTYVSS</sequence>
<protein>
    <submittedName>
        <fullName evidence="3">Uncharacterized protein</fullName>
    </submittedName>
</protein>
<feature type="transmembrane region" description="Helical" evidence="2">
    <location>
        <begin position="56"/>
        <end position="78"/>
    </location>
</feature>
<dbReference type="OrthoDB" id="3130032at2759"/>
<comment type="caution">
    <text evidence="3">The sequence shown here is derived from an EMBL/GenBank/DDBJ whole genome shotgun (WGS) entry which is preliminary data.</text>
</comment>
<organism evidence="3 4">
    <name type="scientific">Rhodocollybia butyracea</name>
    <dbReference type="NCBI Taxonomy" id="206335"/>
    <lineage>
        <taxon>Eukaryota</taxon>
        <taxon>Fungi</taxon>
        <taxon>Dikarya</taxon>
        <taxon>Basidiomycota</taxon>
        <taxon>Agaricomycotina</taxon>
        <taxon>Agaricomycetes</taxon>
        <taxon>Agaricomycetidae</taxon>
        <taxon>Agaricales</taxon>
        <taxon>Marasmiineae</taxon>
        <taxon>Omphalotaceae</taxon>
        <taxon>Rhodocollybia</taxon>
    </lineage>
</organism>
<keyword evidence="4" id="KW-1185">Reference proteome</keyword>
<evidence type="ECO:0000256" key="2">
    <source>
        <dbReference type="SAM" id="Phobius"/>
    </source>
</evidence>
<dbReference type="Proteomes" id="UP000772434">
    <property type="component" value="Unassembled WGS sequence"/>
</dbReference>
<keyword evidence="2" id="KW-0812">Transmembrane</keyword>
<keyword evidence="2" id="KW-1133">Transmembrane helix</keyword>
<gene>
    <name evidence="3" type="ORF">BDP27DRAFT_1335108</name>
</gene>
<dbReference type="AlphaFoldDB" id="A0A9P5U384"/>
<keyword evidence="2" id="KW-0472">Membrane</keyword>
<name>A0A9P5U384_9AGAR</name>
<feature type="region of interest" description="Disordered" evidence="1">
    <location>
        <begin position="1"/>
        <end position="33"/>
    </location>
</feature>
<proteinExistence type="predicted"/>